<dbReference type="AlphaFoldDB" id="A0A7W0HNP9"/>
<evidence type="ECO:0000259" key="3">
    <source>
        <dbReference type="PROSITE" id="PS51371"/>
    </source>
</evidence>
<dbReference type="PROSITE" id="PS51371">
    <property type="entry name" value="CBS"/>
    <property type="match status" value="2"/>
</dbReference>
<feature type="domain" description="CBS" evidence="3">
    <location>
        <begin position="12"/>
        <end position="67"/>
    </location>
</feature>
<sequence length="156" mass="16842">MNIEKLPASRVMSRILVAIKPEESPLMAWELMRRAEVHHLPVVDQGRFVGLLTREDLLASWYGGPDLQSRRTVRALLGRRRTPCTSPDEVLGEVAARMLGAGCDALPVLAGGGRLVGLITTTDVLAAVAGRLPEESGAGEVLTRMFHLEPVLPGQS</sequence>
<evidence type="ECO:0000256" key="1">
    <source>
        <dbReference type="ARBA" id="ARBA00023122"/>
    </source>
</evidence>
<evidence type="ECO:0000313" key="4">
    <source>
        <dbReference type="EMBL" id="MBA2890035.1"/>
    </source>
</evidence>
<dbReference type="InterPro" id="IPR046342">
    <property type="entry name" value="CBS_dom_sf"/>
</dbReference>
<feature type="domain" description="CBS" evidence="3">
    <location>
        <begin position="78"/>
        <end position="134"/>
    </location>
</feature>
<name>A0A7W0HNP9_9ACTN</name>
<dbReference type="Gene3D" id="3.10.580.10">
    <property type="entry name" value="CBS-domain"/>
    <property type="match status" value="2"/>
</dbReference>
<keyword evidence="5" id="KW-1185">Reference proteome</keyword>
<dbReference type="SUPFAM" id="SSF54631">
    <property type="entry name" value="CBS-domain pair"/>
    <property type="match status" value="1"/>
</dbReference>
<dbReference type="InterPro" id="IPR000644">
    <property type="entry name" value="CBS_dom"/>
</dbReference>
<keyword evidence="1 2" id="KW-0129">CBS domain</keyword>
<dbReference type="Pfam" id="PF00571">
    <property type="entry name" value="CBS"/>
    <property type="match status" value="2"/>
</dbReference>
<dbReference type="EMBL" id="JACDUR010000001">
    <property type="protein sequence ID" value="MBA2890035.1"/>
    <property type="molecule type" value="Genomic_DNA"/>
</dbReference>
<accession>A0A7W0HNP9</accession>
<dbReference type="PANTHER" id="PTHR43080:SF2">
    <property type="entry name" value="CBS DOMAIN-CONTAINING PROTEIN"/>
    <property type="match status" value="1"/>
</dbReference>
<evidence type="ECO:0000256" key="2">
    <source>
        <dbReference type="PROSITE-ProRule" id="PRU00703"/>
    </source>
</evidence>
<protein>
    <submittedName>
        <fullName evidence="4">CBS domain-containing protein</fullName>
    </submittedName>
</protein>
<dbReference type="SMART" id="SM00116">
    <property type="entry name" value="CBS"/>
    <property type="match status" value="2"/>
</dbReference>
<evidence type="ECO:0000313" key="5">
    <source>
        <dbReference type="Proteomes" id="UP000530928"/>
    </source>
</evidence>
<dbReference type="Proteomes" id="UP000530928">
    <property type="component" value="Unassembled WGS sequence"/>
</dbReference>
<dbReference type="InterPro" id="IPR051257">
    <property type="entry name" value="Diverse_CBS-Domain"/>
</dbReference>
<dbReference type="PANTHER" id="PTHR43080">
    <property type="entry name" value="CBS DOMAIN-CONTAINING PROTEIN CBSX3, MITOCHONDRIAL"/>
    <property type="match status" value="1"/>
</dbReference>
<dbReference type="RefSeq" id="WP_181608763.1">
    <property type="nucleotide sequence ID" value="NZ_BAABAM010000001.1"/>
</dbReference>
<gene>
    <name evidence="4" type="ORF">HNR30_001370</name>
</gene>
<comment type="caution">
    <text evidence="4">The sequence shown here is derived from an EMBL/GenBank/DDBJ whole genome shotgun (WGS) entry which is preliminary data.</text>
</comment>
<reference evidence="4 5" key="1">
    <citation type="submission" date="2020-07" db="EMBL/GenBank/DDBJ databases">
        <title>Genomic Encyclopedia of Type Strains, Phase IV (KMG-IV): sequencing the most valuable type-strain genomes for metagenomic binning, comparative biology and taxonomic classification.</title>
        <authorList>
            <person name="Goeker M."/>
        </authorList>
    </citation>
    <scope>NUCLEOTIDE SEQUENCE [LARGE SCALE GENOMIC DNA]</scope>
    <source>
        <strain evidence="4 5">DSM 45533</strain>
    </source>
</reference>
<organism evidence="4 5">
    <name type="scientific">Nonomuraea soli</name>
    <dbReference type="NCBI Taxonomy" id="1032476"/>
    <lineage>
        <taxon>Bacteria</taxon>
        <taxon>Bacillati</taxon>
        <taxon>Actinomycetota</taxon>
        <taxon>Actinomycetes</taxon>
        <taxon>Streptosporangiales</taxon>
        <taxon>Streptosporangiaceae</taxon>
        <taxon>Nonomuraea</taxon>
    </lineage>
</organism>
<proteinExistence type="predicted"/>